<dbReference type="eggNOG" id="COG1380">
    <property type="taxonomic scope" value="Bacteria"/>
</dbReference>
<dbReference type="PANTHER" id="PTHR33931">
    <property type="entry name" value="HOLIN-LIKE PROTEIN CIDA-RELATED"/>
    <property type="match status" value="1"/>
</dbReference>
<sequence>MLGLTILIGFAFLGELMSIYLNLPLPGNVIGLILFIVSLFSGIIKLDWVETISSVIVKHLALFFIPVVVAIISLFPLLRENLLVIIISLTVSTILVLLATGITVKLAISSKLSKKGEN</sequence>
<keyword evidence="8" id="KW-1185">Reference proteome</keyword>
<organism evidence="7 8">
    <name type="scientific">Natranaerobius thermophilus (strain ATCC BAA-1301 / DSM 18059 / JW/NM-WN-LF)</name>
    <dbReference type="NCBI Taxonomy" id="457570"/>
    <lineage>
        <taxon>Bacteria</taxon>
        <taxon>Bacillati</taxon>
        <taxon>Bacillota</taxon>
        <taxon>Clostridia</taxon>
        <taxon>Natranaerobiales</taxon>
        <taxon>Natranaerobiaceae</taxon>
        <taxon>Natranaerobius</taxon>
    </lineage>
</organism>
<proteinExistence type="predicted"/>
<name>B2A0N5_NATTJ</name>
<reference evidence="7 8" key="1">
    <citation type="submission" date="2008-04" db="EMBL/GenBank/DDBJ databases">
        <title>Complete sequence of chromosome of Natranaerobius thermophilus JW/NM-WN-LF.</title>
        <authorList>
            <consortium name="US DOE Joint Genome Institute"/>
            <person name="Copeland A."/>
            <person name="Lucas S."/>
            <person name="Lapidus A."/>
            <person name="Glavina del Rio T."/>
            <person name="Dalin E."/>
            <person name="Tice H."/>
            <person name="Bruce D."/>
            <person name="Goodwin L."/>
            <person name="Pitluck S."/>
            <person name="Chertkov O."/>
            <person name="Brettin T."/>
            <person name="Detter J.C."/>
            <person name="Han C."/>
            <person name="Kuske C.R."/>
            <person name="Schmutz J."/>
            <person name="Larimer F."/>
            <person name="Land M."/>
            <person name="Hauser L."/>
            <person name="Kyrpides N."/>
            <person name="Lykidis A."/>
            <person name="Mesbah N.M."/>
            <person name="Wiegel J."/>
        </authorList>
    </citation>
    <scope>NUCLEOTIDE SEQUENCE [LARGE SCALE GENOMIC DNA]</scope>
    <source>
        <strain evidence="8">ATCC BAA-1301 / DSM 18059 / JW/NM-WN-LF</strain>
    </source>
</reference>
<comment type="subcellular location">
    <subcellularLocation>
        <location evidence="1">Cell membrane</location>
        <topology evidence="1">Multi-pass membrane protein</topology>
    </subcellularLocation>
</comment>
<dbReference type="InParanoid" id="B2A0N5"/>
<dbReference type="GO" id="GO:0005886">
    <property type="term" value="C:plasma membrane"/>
    <property type="evidence" value="ECO:0007669"/>
    <property type="project" value="UniProtKB-SubCell"/>
</dbReference>
<feature type="transmembrane region" description="Helical" evidence="6">
    <location>
        <begin position="28"/>
        <end position="48"/>
    </location>
</feature>
<reference evidence="7 8" key="2">
    <citation type="journal article" date="2011" name="J. Bacteriol.">
        <title>Complete genome sequence of the anaerobic, halophilic alkalithermophile Natranaerobius thermophilus JW/NM-WN-LF.</title>
        <authorList>
            <person name="Zhao B."/>
            <person name="Mesbah N.M."/>
            <person name="Dalin E."/>
            <person name="Goodwin L."/>
            <person name="Nolan M."/>
            <person name="Pitluck S."/>
            <person name="Chertkov O."/>
            <person name="Brettin T.S."/>
            <person name="Han J."/>
            <person name="Larimer F.W."/>
            <person name="Land M.L."/>
            <person name="Hauser L."/>
            <person name="Kyrpides N."/>
            <person name="Wiegel J."/>
        </authorList>
    </citation>
    <scope>NUCLEOTIDE SEQUENCE [LARGE SCALE GENOMIC DNA]</scope>
    <source>
        <strain evidence="8">ATCC BAA-1301 / DSM 18059 / JW/NM-WN-LF</strain>
    </source>
</reference>
<dbReference type="AlphaFoldDB" id="B2A0N5"/>
<evidence type="ECO:0000256" key="6">
    <source>
        <dbReference type="SAM" id="Phobius"/>
    </source>
</evidence>
<evidence type="ECO:0000256" key="3">
    <source>
        <dbReference type="ARBA" id="ARBA00022692"/>
    </source>
</evidence>
<accession>B2A0N5</accession>
<dbReference type="PANTHER" id="PTHR33931:SF2">
    <property type="entry name" value="HOLIN-LIKE PROTEIN CIDA"/>
    <property type="match status" value="1"/>
</dbReference>
<keyword evidence="2" id="KW-1003">Cell membrane</keyword>
<dbReference type="RefSeq" id="WP_012447470.1">
    <property type="nucleotide sequence ID" value="NC_010718.1"/>
</dbReference>
<protein>
    <submittedName>
        <fullName evidence="7">LrgA family protein</fullName>
    </submittedName>
</protein>
<gene>
    <name evidence="7" type="ordered locus">Nther_1009</name>
</gene>
<evidence type="ECO:0000256" key="2">
    <source>
        <dbReference type="ARBA" id="ARBA00022475"/>
    </source>
</evidence>
<dbReference type="Pfam" id="PF03788">
    <property type="entry name" value="LrgA"/>
    <property type="match status" value="1"/>
</dbReference>
<evidence type="ECO:0000256" key="4">
    <source>
        <dbReference type="ARBA" id="ARBA00022989"/>
    </source>
</evidence>
<dbReference type="OrthoDB" id="3176438at2"/>
<dbReference type="InterPro" id="IPR005538">
    <property type="entry name" value="LrgA/CidA"/>
</dbReference>
<dbReference type="STRING" id="457570.Nther_1009"/>
<feature type="transmembrane region" description="Helical" evidence="6">
    <location>
        <begin position="84"/>
        <end position="108"/>
    </location>
</feature>
<evidence type="ECO:0000256" key="1">
    <source>
        <dbReference type="ARBA" id="ARBA00004651"/>
    </source>
</evidence>
<keyword evidence="4 6" id="KW-1133">Transmembrane helix</keyword>
<evidence type="ECO:0000313" key="8">
    <source>
        <dbReference type="Proteomes" id="UP000001683"/>
    </source>
</evidence>
<evidence type="ECO:0000313" key="7">
    <source>
        <dbReference type="EMBL" id="ACB84593.1"/>
    </source>
</evidence>
<dbReference type="HOGENOM" id="CLU_113736_4_2_9"/>
<keyword evidence="3 6" id="KW-0812">Transmembrane</keyword>
<keyword evidence="5 6" id="KW-0472">Membrane</keyword>
<feature type="transmembrane region" description="Helical" evidence="6">
    <location>
        <begin position="60"/>
        <end position="78"/>
    </location>
</feature>
<dbReference type="KEGG" id="nth:Nther_1009"/>
<evidence type="ECO:0000256" key="5">
    <source>
        <dbReference type="ARBA" id="ARBA00023136"/>
    </source>
</evidence>
<dbReference type="Proteomes" id="UP000001683">
    <property type="component" value="Chromosome"/>
</dbReference>
<dbReference type="EMBL" id="CP001034">
    <property type="protein sequence ID" value="ACB84593.1"/>
    <property type="molecule type" value="Genomic_DNA"/>
</dbReference>
<dbReference type="FunCoup" id="B2A0N5">
    <property type="interactions" value="83"/>
</dbReference>